<dbReference type="Gene3D" id="3.60.10.10">
    <property type="entry name" value="Endonuclease/exonuclease/phosphatase"/>
    <property type="match status" value="1"/>
</dbReference>
<evidence type="ECO:0000256" key="1">
    <source>
        <dbReference type="SAM" id="MobiDB-lite"/>
    </source>
</evidence>
<dbReference type="EMBL" id="JACIEJ010000001">
    <property type="protein sequence ID" value="MBB3983878.1"/>
    <property type="molecule type" value="Genomic_DNA"/>
</dbReference>
<dbReference type="SUPFAM" id="SSF56219">
    <property type="entry name" value="DNase I-like"/>
    <property type="match status" value="1"/>
</dbReference>
<sequence length="352" mass="38021">MSYVLVAFAARADVRIATWHGDFSDKGPGLLLQDILADERDVSPILEAAPDILLLTNFDFDAGHAALGALQDRLAADGLDLPYLYATRPNSGWPTGLDLDGDGRFGRPRDAHGYGQFSGQGGMALLSRYPPTLERDFSDLLWMEAPDSAMSPTDAAREVQRLSSVAHWAICVATPEGDVLLLTLAATPPVFDGPEDRNGRRNLDEVTLWGHYLDGRLGAPPDVPAVVLGNFNVDPDRGDGLHDGVRAMLAHPRLQDPQAGTDTVTWDQTGPMRVSYVLPDRVLEVMGAGLIPREAPRVHGAHRLVWVDVAVPAKGQLLKPQPSATVRRQNGRNHVNTTDLSQCGSRQMAGGI</sequence>
<dbReference type="GO" id="GO:0003824">
    <property type="term" value="F:catalytic activity"/>
    <property type="evidence" value="ECO:0007669"/>
    <property type="project" value="InterPro"/>
</dbReference>
<dbReference type="Proteomes" id="UP000541426">
    <property type="component" value="Unassembled WGS sequence"/>
</dbReference>
<evidence type="ECO:0000259" key="2">
    <source>
        <dbReference type="Pfam" id="PF03372"/>
    </source>
</evidence>
<evidence type="ECO:0000313" key="3">
    <source>
        <dbReference type="EMBL" id="MBB3983878.1"/>
    </source>
</evidence>
<accession>A0A7W6DPZ8</accession>
<feature type="region of interest" description="Disordered" evidence="1">
    <location>
        <begin position="322"/>
        <end position="352"/>
    </location>
</feature>
<feature type="domain" description="Endonuclease/exonuclease/phosphatase" evidence="2">
    <location>
        <begin position="46"/>
        <end position="284"/>
    </location>
</feature>
<feature type="compositionally biased region" description="Polar residues" evidence="1">
    <location>
        <begin position="322"/>
        <end position="345"/>
    </location>
</feature>
<comment type="caution">
    <text evidence="3">The sequence shown here is derived from an EMBL/GenBank/DDBJ whole genome shotgun (WGS) entry which is preliminary data.</text>
</comment>
<dbReference type="InterPro" id="IPR036691">
    <property type="entry name" value="Endo/exonu/phosph_ase_sf"/>
</dbReference>
<proteinExistence type="predicted"/>
<dbReference type="InterPro" id="IPR005135">
    <property type="entry name" value="Endo/exonuclease/phosphatase"/>
</dbReference>
<dbReference type="Pfam" id="PF03372">
    <property type="entry name" value="Exo_endo_phos"/>
    <property type="match status" value="1"/>
</dbReference>
<dbReference type="AlphaFoldDB" id="A0A7W6DPZ8"/>
<protein>
    <recommendedName>
        <fullName evidence="2">Endonuclease/exonuclease/phosphatase domain-containing protein</fullName>
    </recommendedName>
</protein>
<reference evidence="3 4" key="1">
    <citation type="submission" date="2020-08" db="EMBL/GenBank/DDBJ databases">
        <title>Genomic Encyclopedia of Type Strains, Phase IV (KMG-IV): sequencing the most valuable type-strain genomes for metagenomic binning, comparative biology and taxonomic classification.</title>
        <authorList>
            <person name="Goeker M."/>
        </authorList>
    </citation>
    <scope>NUCLEOTIDE SEQUENCE [LARGE SCALE GENOMIC DNA]</scope>
    <source>
        <strain evidence="3 4">DSM 102235</strain>
    </source>
</reference>
<organism evidence="3 4">
    <name type="scientific">Sagittula marina</name>
    <dbReference type="NCBI Taxonomy" id="943940"/>
    <lineage>
        <taxon>Bacteria</taxon>
        <taxon>Pseudomonadati</taxon>
        <taxon>Pseudomonadota</taxon>
        <taxon>Alphaproteobacteria</taxon>
        <taxon>Rhodobacterales</taxon>
        <taxon>Roseobacteraceae</taxon>
        <taxon>Sagittula</taxon>
    </lineage>
</organism>
<keyword evidence="4" id="KW-1185">Reference proteome</keyword>
<name>A0A7W6DPZ8_9RHOB</name>
<evidence type="ECO:0000313" key="4">
    <source>
        <dbReference type="Proteomes" id="UP000541426"/>
    </source>
</evidence>
<gene>
    <name evidence="3" type="ORF">GGQ68_000189</name>
</gene>